<keyword evidence="5" id="KW-0170">Cobalt</keyword>
<organism evidence="7 8">
    <name type="scientific">Streptomyces laculatispora</name>
    <dbReference type="NCBI Taxonomy" id="887464"/>
    <lineage>
        <taxon>Bacteria</taxon>
        <taxon>Bacillati</taxon>
        <taxon>Actinomycetota</taxon>
        <taxon>Actinomycetes</taxon>
        <taxon>Kitasatosporales</taxon>
        <taxon>Streptomycetaceae</taxon>
        <taxon>Streptomyces</taxon>
    </lineage>
</organism>
<evidence type="ECO:0000313" key="8">
    <source>
        <dbReference type="Proteomes" id="UP001229952"/>
    </source>
</evidence>
<feature type="domain" description="B12-binding" evidence="6">
    <location>
        <begin position="6"/>
        <end position="135"/>
    </location>
</feature>
<dbReference type="NCBIfam" id="TIGR00640">
    <property type="entry name" value="acid_CoA_mut_C"/>
    <property type="match status" value="1"/>
</dbReference>
<reference evidence="7 8" key="1">
    <citation type="submission" date="2023-03" db="EMBL/GenBank/DDBJ databases">
        <title>Isolation and description of six Streptomyces strains from soil environments, able to metabolize different microbial glucans.</title>
        <authorList>
            <person name="Widen T."/>
            <person name="Larsbrink J."/>
        </authorList>
    </citation>
    <scope>NUCLEOTIDE SEQUENCE [LARGE SCALE GENOMIC DNA]</scope>
    <source>
        <strain evidence="7 8">Mut2</strain>
    </source>
</reference>
<dbReference type="RefSeq" id="WP_207315306.1">
    <property type="nucleotide sequence ID" value="NZ_CP120992.1"/>
</dbReference>
<evidence type="ECO:0000313" key="7">
    <source>
        <dbReference type="EMBL" id="WLQ40118.1"/>
    </source>
</evidence>
<accession>A0ABY9HZV0</accession>
<keyword evidence="2" id="KW-0846">Cobalamin</keyword>
<keyword evidence="4" id="KW-0413">Isomerase</keyword>
<evidence type="ECO:0000256" key="5">
    <source>
        <dbReference type="ARBA" id="ARBA00023285"/>
    </source>
</evidence>
<evidence type="ECO:0000256" key="4">
    <source>
        <dbReference type="ARBA" id="ARBA00023235"/>
    </source>
</evidence>
<gene>
    <name evidence="7" type="ORF">P8A22_08950</name>
</gene>
<dbReference type="Pfam" id="PF02310">
    <property type="entry name" value="B12-binding"/>
    <property type="match status" value="1"/>
</dbReference>
<name>A0ABY9HZV0_9ACTN</name>
<dbReference type="PROSITE" id="PS51332">
    <property type="entry name" value="B12_BINDING"/>
    <property type="match status" value="1"/>
</dbReference>
<protein>
    <submittedName>
        <fullName evidence="7">Methylmalonyl-CoA mutase</fullName>
    </submittedName>
</protein>
<dbReference type="InterPro" id="IPR006159">
    <property type="entry name" value="Acid_CoA_mut_C"/>
</dbReference>
<evidence type="ECO:0000256" key="1">
    <source>
        <dbReference type="ARBA" id="ARBA00001922"/>
    </source>
</evidence>
<dbReference type="Proteomes" id="UP001229952">
    <property type="component" value="Chromosome"/>
</dbReference>
<dbReference type="InterPro" id="IPR036724">
    <property type="entry name" value="Cobalamin-bd_sf"/>
</dbReference>
<keyword evidence="8" id="KW-1185">Reference proteome</keyword>
<evidence type="ECO:0000256" key="3">
    <source>
        <dbReference type="ARBA" id="ARBA00022723"/>
    </source>
</evidence>
<comment type="cofactor">
    <cofactor evidence="1">
        <name>adenosylcob(III)alamin</name>
        <dbReference type="ChEBI" id="CHEBI:18408"/>
    </cofactor>
</comment>
<dbReference type="EMBL" id="CP120992">
    <property type="protein sequence ID" value="WLQ40118.1"/>
    <property type="molecule type" value="Genomic_DNA"/>
</dbReference>
<dbReference type="SUPFAM" id="SSF52242">
    <property type="entry name" value="Cobalamin (vitamin B12)-binding domain"/>
    <property type="match status" value="1"/>
</dbReference>
<evidence type="ECO:0000259" key="6">
    <source>
        <dbReference type="PROSITE" id="PS51332"/>
    </source>
</evidence>
<proteinExistence type="predicted"/>
<dbReference type="Gene3D" id="3.40.50.280">
    <property type="entry name" value="Cobalamin-binding domain"/>
    <property type="match status" value="1"/>
</dbReference>
<keyword evidence="3" id="KW-0479">Metal-binding</keyword>
<sequence length="138" mass="13888">MSESDPIRVVMAKPEAGGKGAAAPPTLVEAFTGAGLEVIQAGDDQSPVGLVDTVVREGAAVICISSLLGDHEALFGGVLDLLAERGAGKVTVIGGGIIPTNDVTGLKARGVAEIFSSGTPAWAAAEWVRDHVRQSSGV</sequence>
<evidence type="ECO:0000256" key="2">
    <source>
        <dbReference type="ARBA" id="ARBA00022628"/>
    </source>
</evidence>
<dbReference type="InterPro" id="IPR006158">
    <property type="entry name" value="Cobalamin-bd"/>
</dbReference>